<dbReference type="PANTHER" id="PTHR45436:SF5">
    <property type="entry name" value="SENSOR HISTIDINE KINASE TRCS"/>
    <property type="match status" value="1"/>
</dbReference>
<evidence type="ECO:0000259" key="13">
    <source>
        <dbReference type="PROSITE" id="PS50885"/>
    </source>
</evidence>
<dbReference type="Proteomes" id="UP001589693">
    <property type="component" value="Unassembled WGS sequence"/>
</dbReference>
<comment type="catalytic activity">
    <reaction evidence="1">
        <text>ATP + protein L-histidine = ADP + protein N-phospho-L-histidine.</text>
        <dbReference type="EC" id="2.7.13.3"/>
    </reaction>
</comment>
<feature type="transmembrane region" description="Helical" evidence="11">
    <location>
        <begin position="12"/>
        <end position="37"/>
    </location>
</feature>
<dbReference type="SMART" id="SM00304">
    <property type="entry name" value="HAMP"/>
    <property type="match status" value="1"/>
</dbReference>
<evidence type="ECO:0000256" key="4">
    <source>
        <dbReference type="ARBA" id="ARBA00022553"/>
    </source>
</evidence>
<keyword evidence="6 11" id="KW-0812">Transmembrane</keyword>
<sequence length="409" mass="44093">MSPFRWASTIRFRLTVTYSAWVFVLGAVVLGALYLSVLASVESATKPVTSIEVFKTAGGGITTRSREFETALSDWERETTYGAVTLLGKYSLLALGLLFLLSLVVGWWQSGRALRPIRQITSTTRDITATDLTRRIALEGPRDELRVLAETIDGMLSRLDAAFDDQRRLLGDASHELRNPLAIIQTTLDAVLSRDDVSAAQRGEASAIVGRALTRMAGLVEDLLATGRRDALAFAEADIELAGIAADAGAEYRMLAADSGVEVAEEHAAGPTVIGDRDALRRAVANVLSNAVRVAPSGSSVLLSSGGRDGWCWIAVRDSGPGIRQEDQSRVFDRFWQARERSAATTGHSGLGLAIVRQIVEGHGGRVSLHSVPGEGSTFVLWFPDSRSAPTSREIRPDVNPLHAASMWK</sequence>
<dbReference type="CDD" id="cd06225">
    <property type="entry name" value="HAMP"/>
    <property type="match status" value="1"/>
</dbReference>
<evidence type="ECO:0000256" key="5">
    <source>
        <dbReference type="ARBA" id="ARBA00022679"/>
    </source>
</evidence>
<dbReference type="GO" id="GO:0016301">
    <property type="term" value="F:kinase activity"/>
    <property type="evidence" value="ECO:0007669"/>
    <property type="project" value="UniProtKB-KW"/>
</dbReference>
<keyword evidence="7 14" id="KW-0418">Kinase</keyword>
<evidence type="ECO:0000313" key="15">
    <source>
        <dbReference type="Proteomes" id="UP001589693"/>
    </source>
</evidence>
<comment type="subcellular location">
    <subcellularLocation>
        <location evidence="2">Cell membrane</location>
    </subcellularLocation>
</comment>
<proteinExistence type="predicted"/>
<evidence type="ECO:0000313" key="14">
    <source>
        <dbReference type="EMBL" id="MFB9908312.1"/>
    </source>
</evidence>
<dbReference type="RefSeq" id="WP_377859874.1">
    <property type="nucleotide sequence ID" value="NZ_JBHLZU010000026.1"/>
</dbReference>
<dbReference type="Pfam" id="PF02518">
    <property type="entry name" value="HATPase_c"/>
    <property type="match status" value="1"/>
</dbReference>
<name>A0ABV6A562_9PSEU</name>
<evidence type="ECO:0000256" key="1">
    <source>
        <dbReference type="ARBA" id="ARBA00000085"/>
    </source>
</evidence>
<dbReference type="Gene3D" id="6.10.340.10">
    <property type="match status" value="1"/>
</dbReference>
<keyword evidence="5" id="KW-0808">Transferase</keyword>
<dbReference type="EMBL" id="JBHLZU010000026">
    <property type="protein sequence ID" value="MFB9908312.1"/>
    <property type="molecule type" value="Genomic_DNA"/>
</dbReference>
<evidence type="ECO:0000256" key="2">
    <source>
        <dbReference type="ARBA" id="ARBA00004236"/>
    </source>
</evidence>
<evidence type="ECO:0000256" key="11">
    <source>
        <dbReference type="SAM" id="Phobius"/>
    </source>
</evidence>
<dbReference type="InterPro" id="IPR005467">
    <property type="entry name" value="His_kinase_dom"/>
</dbReference>
<dbReference type="CDD" id="cd00075">
    <property type="entry name" value="HATPase"/>
    <property type="match status" value="1"/>
</dbReference>
<dbReference type="EC" id="2.7.13.3" evidence="3"/>
<dbReference type="SUPFAM" id="SSF158472">
    <property type="entry name" value="HAMP domain-like"/>
    <property type="match status" value="1"/>
</dbReference>
<keyword evidence="4" id="KW-0597">Phosphoprotein</keyword>
<feature type="domain" description="Histidine kinase" evidence="12">
    <location>
        <begin position="172"/>
        <end position="387"/>
    </location>
</feature>
<evidence type="ECO:0000256" key="10">
    <source>
        <dbReference type="ARBA" id="ARBA00023136"/>
    </source>
</evidence>
<evidence type="ECO:0000256" key="6">
    <source>
        <dbReference type="ARBA" id="ARBA00022692"/>
    </source>
</evidence>
<dbReference type="SMART" id="SM00388">
    <property type="entry name" value="HisKA"/>
    <property type="match status" value="1"/>
</dbReference>
<keyword evidence="8 11" id="KW-1133">Transmembrane helix</keyword>
<dbReference type="InterPro" id="IPR036097">
    <property type="entry name" value="HisK_dim/P_sf"/>
</dbReference>
<keyword evidence="15" id="KW-1185">Reference proteome</keyword>
<evidence type="ECO:0000259" key="12">
    <source>
        <dbReference type="PROSITE" id="PS50109"/>
    </source>
</evidence>
<feature type="transmembrane region" description="Helical" evidence="11">
    <location>
        <begin position="90"/>
        <end position="108"/>
    </location>
</feature>
<dbReference type="PRINTS" id="PR00344">
    <property type="entry name" value="BCTRLSENSOR"/>
</dbReference>
<accession>A0ABV6A562</accession>
<comment type="caution">
    <text evidence="14">The sequence shown here is derived from an EMBL/GenBank/DDBJ whole genome shotgun (WGS) entry which is preliminary data.</text>
</comment>
<gene>
    <name evidence="14" type="ORF">ACFFQA_30630</name>
</gene>
<keyword evidence="9" id="KW-0902">Two-component regulatory system</keyword>
<dbReference type="Pfam" id="PF00512">
    <property type="entry name" value="HisKA"/>
    <property type="match status" value="1"/>
</dbReference>
<evidence type="ECO:0000256" key="9">
    <source>
        <dbReference type="ARBA" id="ARBA00023012"/>
    </source>
</evidence>
<dbReference type="InterPro" id="IPR003660">
    <property type="entry name" value="HAMP_dom"/>
</dbReference>
<evidence type="ECO:0000256" key="8">
    <source>
        <dbReference type="ARBA" id="ARBA00022989"/>
    </source>
</evidence>
<dbReference type="SUPFAM" id="SSF47384">
    <property type="entry name" value="Homodimeric domain of signal transducing histidine kinase"/>
    <property type="match status" value="1"/>
</dbReference>
<reference evidence="14 15" key="1">
    <citation type="submission" date="2024-09" db="EMBL/GenBank/DDBJ databases">
        <authorList>
            <person name="Sun Q."/>
            <person name="Mori K."/>
        </authorList>
    </citation>
    <scope>NUCLEOTIDE SEQUENCE [LARGE SCALE GENOMIC DNA]</scope>
    <source>
        <strain evidence="14 15">TBRC 7907</strain>
    </source>
</reference>
<dbReference type="Gene3D" id="3.30.565.10">
    <property type="entry name" value="Histidine kinase-like ATPase, C-terminal domain"/>
    <property type="match status" value="1"/>
</dbReference>
<dbReference type="PANTHER" id="PTHR45436">
    <property type="entry name" value="SENSOR HISTIDINE KINASE YKOH"/>
    <property type="match status" value="1"/>
</dbReference>
<dbReference type="CDD" id="cd00082">
    <property type="entry name" value="HisKA"/>
    <property type="match status" value="1"/>
</dbReference>
<dbReference type="PROSITE" id="PS50885">
    <property type="entry name" value="HAMP"/>
    <property type="match status" value="1"/>
</dbReference>
<dbReference type="Pfam" id="PF00672">
    <property type="entry name" value="HAMP"/>
    <property type="match status" value="1"/>
</dbReference>
<protein>
    <recommendedName>
        <fullName evidence="3">histidine kinase</fullName>
        <ecNumber evidence="3">2.7.13.3</ecNumber>
    </recommendedName>
</protein>
<feature type="domain" description="HAMP" evidence="13">
    <location>
        <begin position="111"/>
        <end position="164"/>
    </location>
</feature>
<dbReference type="SMART" id="SM00387">
    <property type="entry name" value="HATPase_c"/>
    <property type="match status" value="1"/>
</dbReference>
<dbReference type="InterPro" id="IPR003594">
    <property type="entry name" value="HATPase_dom"/>
</dbReference>
<dbReference type="InterPro" id="IPR003661">
    <property type="entry name" value="HisK_dim/P_dom"/>
</dbReference>
<evidence type="ECO:0000256" key="3">
    <source>
        <dbReference type="ARBA" id="ARBA00012438"/>
    </source>
</evidence>
<keyword evidence="10 11" id="KW-0472">Membrane</keyword>
<dbReference type="PROSITE" id="PS50109">
    <property type="entry name" value="HIS_KIN"/>
    <property type="match status" value="1"/>
</dbReference>
<dbReference type="SUPFAM" id="SSF55874">
    <property type="entry name" value="ATPase domain of HSP90 chaperone/DNA topoisomerase II/histidine kinase"/>
    <property type="match status" value="1"/>
</dbReference>
<evidence type="ECO:0000256" key="7">
    <source>
        <dbReference type="ARBA" id="ARBA00022777"/>
    </source>
</evidence>
<dbReference type="InterPro" id="IPR036890">
    <property type="entry name" value="HATPase_C_sf"/>
</dbReference>
<dbReference type="InterPro" id="IPR050428">
    <property type="entry name" value="TCS_sensor_his_kinase"/>
</dbReference>
<organism evidence="14 15">
    <name type="scientific">Allokutzneria oryzae</name>
    <dbReference type="NCBI Taxonomy" id="1378989"/>
    <lineage>
        <taxon>Bacteria</taxon>
        <taxon>Bacillati</taxon>
        <taxon>Actinomycetota</taxon>
        <taxon>Actinomycetes</taxon>
        <taxon>Pseudonocardiales</taxon>
        <taxon>Pseudonocardiaceae</taxon>
        <taxon>Allokutzneria</taxon>
    </lineage>
</organism>
<dbReference type="InterPro" id="IPR004358">
    <property type="entry name" value="Sig_transdc_His_kin-like_C"/>
</dbReference>
<dbReference type="Gene3D" id="1.10.287.130">
    <property type="match status" value="1"/>
</dbReference>